<keyword evidence="3" id="KW-1185">Reference proteome</keyword>
<dbReference type="AlphaFoldDB" id="A0A317K216"/>
<dbReference type="EMBL" id="QGSV01000222">
    <property type="protein sequence ID" value="PWU46334.1"/>
    <property type="molecule type" value="Genomic_DNA"/>
</dbReference>
<feature type="compositionally biased region" description="Basic and acidic residues" evidence="1">
    <location>
        <begin position="69"/>
        <end position="78"/>
    </location>
</feature>
<proteinExistence type="predicted"/>
<dbReference type="RefSeq" id="WP_109945874.1">
    <property type="nucleotide sequence ID" value="NZ_QGGF01000474.1"/>
</dbReference>
<gene>
    <name evidence="2" type="ORF">DLJ46_18400</name>
</gene>
<evidence type="ECO:0000313" key="2">
    <source>
        <dbReference type="EMBL" id="PWU46334.1"/>
    </source>
</evidence>
<reference evidence="3" key="1">
    <citation type="submission" date="2018-05" db="EMBL/GenBank/DDBJ databases">
        <title>Micromonospora globispora sp. nov. and Micromonospora rugosa sp. nov., isolated from marine sediment.</title>
        <authorList>
            <person name="Carro L."/>
            <person name="Aysel V."/>
            <person name="Cetin D."/>
            <person name="Igual J.M."/>
            <person name="Klenk H.-P."/>
            <person name="Trujillo M.E."/>
            <person name="Sahin N."/>
        </authorList>
    </citation>
    <scope>NUCLEOTIDE SEQUENCE [LARGE SCALE GENOMIC DNA]</scope>
    <source>
        <strain evidence="3">S2904</strain>
    </source>
</reference>
<name>A0A317K216_9ACTN</name>
<comment type="caution">
    <text evidence="2">The sequence shown here is derived from an EMBL/GenBank/DDBJ whole genome shotgun (WGS) entry which is preliminary data.</text>
</comment>
<evidence type="ECO:0000256" key="1">
    <source>
        <dbReference type="SAM" id="MobiDB-lite"/>
    </source>
</evidence>
<dbReference type="Proteomes" id="UP000245683">
    <property type="component" value="Unassembled WGS sequence"/>
</dbReference>
<evidence type="ECO:0000313" key="3">
    <source>
        <dbReference type="Proteomes" id="UP000245683"/>
    </source>
</evidence>
<organism evidence="2 3">
    <name type="scientific">Micromonospora globispora</name>
    <dbReference type="NCBI Taxonomy" id="1450148"/>
    <lineage>
        <taxon>Bacteria</taxon>
        <taxon>Bacillati</taxon>
        <taxon>Actinomycetota</taxon>
        <taxon>Actinomycetes</taxon>
        <taxon>Micromonosporales</taxon>
        <taxon>Micromonosporaceae</taxon>
        <taxon>Micromonospora</taxon>
    </lineage>
</organism>
<protein>
    <submittedName>
        <fullName evidence="2">Uncharacterized protein</fullName>
    </submittedName>
</protein>
<sequence>MFVQVGVVGEQGAAADGRRGLAGFGTGGWRVGCGYNRGVQVRVAVDERTVHSSITTDQSDARPGQHTRGGTDERTDNG</sequence>
<feature type="region of interest" description="Disordered" evidence="1">
    <location>
        <begin position="50"/>
        <end position="78"/>
    </location>
</feature>
<accession>A0A317K216</accession>